<evidence type="ECO:0000256" key="3">
    <source>
        <dbReference type="ARBA" id="ARBA00022475"/>
    </source>
</evidence>
<evidence type="ECO:0000256" key="8">
    <source>
        <dbReference type="ARBA" id="ARBA00023136"/>
    </source>
</evidence>
<gene>
    <name evidence="10" type="ORF">UFOPK2166_00398</name>
    <name evidence="11" type="ORF">UFOPK2657_00434</name>
    <name evidence="12" type="ORF">UFOPK2872_00640</name>
</gene>
<dbReference type="EMBL" id="CAEZZM010000062">
    <property type="protein sequence ID" value="CAB4763265.1"/>
    <property type="molecule type" value="Genomic_DNA"/>
</dbReference>
<evidence type="ECO:0000256" key="5">
    <source>
        <dbReference type="ARBA" id="ARBA00022927"/>
    </source>
</evidence>
<evidence type="ECO:0000313" key="12">
    <source>
        <dbReference type="EMBL" id="CAB4763265.1"/>
    </source>
</evidence>
<dbReference type="PANTHER" id="PTHR42982">
    <property type="entry name" value="SEC-INDEPENDENT PROTEIN TRANSLOCASE PROTEIN TATA"/>
    <property type="match status" value="1"/>
</dbReference>
<name>A0A6J6UW03_9ZZZZ</name>
<organism evidence="12">
    <name type="scientific">freshwater metagenome</name>
    <dbReference type="NCBI Taxonomy" id="449393"/>
    <lineage>
        <taxon>unclassified sequences</taxon>
        <taxon>metagenomes</taxon>
        <taxon>ecological metagenomes</taxon>
    </lineage>
</organism>
<dbReference type="AlphaFoldDB" id="A0A6J6UW03"/>
<dbReference type="InterPro" id="IPR006312">
    <property type="entry name" value="TatA/E"/>
</dbReference>
<dbReference type="Gene3D" id="1.20.5.3310">
    <property type="match status" value="1"/>
</dbReference>
<proteinExistence type="predicted"/>
<evidence type="ECO:0000313" key="11">
    <source>
        <dbReference type="EMBL" id="CAB4709303.1"/>
    </source>
</evidence>
<dbReference type="EMBL" id="CAEZWB010000032">
    <property type="protein sequence ID" value="CAB4643590.1"/>
    <property type="molecule type" value="Genomic_DNA"/>
</dbReference>
<evidence type="ECO:0000256" key="7">
    <source>
        <dbReference type="ARBA" id="ARBA00023010"/>
    </source>
</evidence>
<dbReference type="GO" id="GO:0043953">
    <property type="term" value="P:protein transport by the Tat complex"/>
    <property type="evidence" value="ECO:0007669"/>
    <property type="project" value="InterPro"/>
</dbReference>
<feature type="region of interest" description="Disordered" evidence="9">
    <location>
        <begin position="33"/>
        <end position="56"/>
    </location>
</feature>
<evidence type="ECO:0000256" key="1">
    <source>
        <dbReference type="ARBA" id="ARBA00004162"/>
    </source>
</evidence>
<keyword evidence="7" id="KW-0811">Translocation</keyword>
<keyword evidence="2" id="KW-0813">Transport</keyword>
<dbReference type="GO" id="GO:0005886">
    <property type="term" value="C:plasma membrane"/>
    <property type="evidence" value="ECO:0007669"/>
    <property type="project" value="UniProtKB-SubCell"/>
</dbReference>
<dbReference type="PANTHER" id="PTHR42982:SF1">
    <property type="entry name" value="SEC-INDEPENDENT PROTEIN TRANSLOCASE PROTEIN TATA"/>
    <property type="match status" value="1"/>
</dbReference>
<dbReference type="EMBL" id="CAEZYG010000053">
    <property type="protein sequence ID" value="CAB4709303.1"/>
    <property type="molecule type" value="Genomic_DNA"/>
</dbReference>
<evidence type="ECO:0000256" key="4">
    <source>
        <dbReference type="ARBA" id="ARBA00022692"/>
    </source>
</evidence>
<feature type="compositionally biased region" description="Polar residues" evidence="9">
    <location>
        <begin position="33"/>
        <end position="43"/>
    </location>
</feature>
<dbReference type="NCBIfam" id="TIGR01411">
    <property type="entry name" value="tatAE"/>
    <property type="match status" value="1"/>
</dbReference>
<evidence type="ECO:0000313" key="10">
    <source>
        <dbReference type="EMBL" id="CAB4643590.1"/>
    </source>
</evidence>
<dbReference type="Pfam" id="PF02416">
    <property type="entry name" value="TatA_B_E"/>
    <property type="match status" value="1"/>
</dbReference>
<comment type="subcellular location">
    <subcellularLocation>
        <location evidence="1">Cell membrane</location>
        <topology evidence="1">Single-pass membrane protein</topology>
    </subcellularLocation>
</comment>
<protein>
    <submittedName>
        <fullName evidence="12">Unannotated protein</fullName>
    </submittedName>
</protein>
<keyword evidence="5" id="KW-0653">Protein transport</keyword>
<keyword evidence="8" id="KW-0472">Membrane</keyword>
<dbReference type="InterPro" id="IPR003369">
    <property type="entry name" value="TatA/B/E"/>
</dbReference>
<accession>A0A6J6UW03</accession>
<evidence type="ECO:0000256" key="9">
    <source>
        <dbReference type="SAM" id="MobiDB-lite"/>
    </source>
</evidence>
<evidence type="ECO:0000256" key="2">
    <source>
        <dbReference type="ARBA" id="ARBA00022448"/>
    </source>
</evidence>
<keyword evidence="4" id="KW-0812">Transmembrane</keyword>
<keyword evidence="6" id="KW-1133">Transmembrane helix</keyword>
<evidence type="ECO:0000256" key="6">
    <source>
        <dbReference type="ARBA" id="ARBA00022989"/>
    </source>
</evidence>
<sequence length="56" mass="6024">MPSGWEWIVVLVIAVALFGSRLPKIARNLGQAQQEFKKGQSSAGKDEAPKNDTPSA</sequence>
<reference evidence="12" key="1">
    <citation type="submission" date="2020-05" db="EMBL/GenBank/DDBJ databases">
        <authorList>
            <person name="Chiriac C."/>
            <person name="Salcher M."/>
            <person name="Ghai R."/>
            <person name="Kavagutti S V."/>
        </authorList>
    </citation>
    <scope>NUCLEOTIDE SEQUENCE</scope>
</reference>
<keyword evidence="3" id="KW-1003">Cell membrane</keyword>